<evidence type="ECO:0000313" key="2">
    <source>
        <dbReference type="EMBL" id="MDT0620058.1"/>
    </source>
</evidence>
<accession>A0ABU3BD42</accession>
<dbReference type="Proteomes" id="UP001250662">
    <property type="component" value="Unassembled WGS sequence"/>
</dbReference>
<sequence length="247" mass="28445">MIRKKYFLLYLLFFCLVVSCDSDDSEPLTDTTLDTTLINREFVIDNVIACAASNENLNTISVFLYPREGVNNISFYETVSLETDKNNFSNYLKGEGELIDVFNGYLLKYEITPQQEKWVIVTFEEEGIIHLSNPIRLKQNTKPTEYLSDNITVDANSFMPVFTWQDGIADDSKIYFHVVSDENGNLLSGTYTFEKMFQYYNLDNVVLNITETEPPALEIDSNYGFTLMAVSEDNWVNLFSEITFEVQ</sequence>
<protein>
    <recommendedName>
        <fullName evidence="4">Lipoprotein</fullName>
    </recommendedName>
</protein>
<dbReference type="EMBL" id="JAVRHU010000001">
    <property type="protein sequence ID" value="MDT0620058.1"/>
    <property type="molecule type" value="Genomic_DNA"/>
</dbReference>
<organism evidence="2 3">
    <name type="scientific">Croceitalea vernalis</name>
    <dbReference type="NCBI Taxonomy" id="3075599"/>
    <lineage>
        <taxon>Bacteria</taxon>
        <taxon>Pseudomonadati</taxon>
        <taxon>Bacteroidota</taxon>
        <taxon>Flavobacteriia</taxon>
        <taxon>Flavobacteriales</taxon>
        <taxon>Flavobacteriaceae</taxon>
        <taxon>Croceitalea</taxon>
    </lineage>
</organism>
<feature type="signal peptide" evidence="1">
    <location>
        <begin position="1"/>
        <end position="20"/>
    </location>
</feature>
<name>A0ABU3BD42_9FLAO</name>
<dbReference type="PROSITE" id="PS51257">
    <property type="entry name" value="PROKAR_LIPOPROTEIN"/>
    <property type="match status" value="1"/>
</dbReference>
<proteinExistence type="predicted"/>
<dbReference type="RefSeq" id="WP_311383719.1">
    <property type="nucleotide sequence ID" value="NZ_JAVRHU010000001.1"/>
</dbReference>
<feature type="chain" id="PRO_5045253236" description="Lipoprotein" evidence="1">
    <location>
        <begin position="21"/>
        <end position="247"/>
    </location>
</feature>
<keyword evidence="3" id="KW-1185">Reference proteome</keyword>
<evidence type="ECO:0000256" key="1">
    <source>
        <dbReference type="SAM" id="SignalP"/>
    </source>
</evidence>
<comment type="caution">
    <text evidence="2">The sequence shown here is derived from an EMBL/GenBank/DDBJ whole genome shotgun (WGS) entry which is preliminary data.</text>
</comment>
<keyword evidence="1" id="KW-0732">Signal</keyword>
<evidence type="ECO:0000313" key="3">
    <source>
        <dbReference type="Proteomes" id="UP001250662"/>
    </source>
</evidence>
<evidence type="ECO:0008006" key="4">
    <source>
        <dbReference type="Google" id="ProtNLM"/>
    </source>
</evidence>
<reference evidence="2 3" key="1">
    <citation type="submission" date="2023-09" db="EMBL/GenBank/DDBJ databases">
        <authorList>
            <person name="Rey-Velasco X."/>
        </authorList>
    </citation>
    <scope>NUCLEOTIDE SEQUENCE [LARGE SCALE GENOMIC DNA]</scope>
    <source>
        <strain evidence="2 3">P007</strain>
    </source>
</reference>
<gene>
    <name evidence="2" type="ORF">RM520_00395</name>
</gene>